<dbReference type="InterPro" id="IPR050140">
    <property type="entry name" value="SRY-related_HMG-box_TF-like"/>
</dbReference>
<dbReference type="PANTHER" id="PTHR10270">
    <property type="entry name" value="SOX TRANSCRIPTION FACTOR"/>
    <property type="match status" value="1"/>
</dbReference>
<protein>
    <submittedName>
        <fullName evidence="5">Sequence-specific DNA-binding high mobility group box protein mat-Mc</fullName>
    </submittedName>
</protein>
<accession>A0A4P9ZTQ6</accession>
<gene>
    <name evidence="5" type="ORF">BJ085DRAFT_198</name>
</gene>
<feature type="non-terminal residue" evidence="5">
    <location>
        <position position="81"/>
    </location>
</feature>
<dbReference type="PROSITE" id="PS50118">
    <property type="entry name" value="HMG_BOX_2"/>
    <property type="match status" value="1"/>
</dbReference>
<dbReference type="Pfam" id="PF00505">
    <property type="entry name" value="HMG_box"/>
    <property type="match status" value="1"/>
</dbReference>
<dbReference type="STRING" id="215637.A0A4P9ZTQ6"/>
<dbReference type="Proteomes" id="UP000268162">
    <property type="component" value="Unassembled WGS sequence"/>
</dbReference>
<dbReference type="GO" id="GO:0000978">
    <property type="term" value="F:RNA polymerase II cis-regulatory region sequence-specific DNA binding"/>
    <property type="evidence" value="ECO:0007669"/>
    <property type="project" value="TreeGrafter"/>
</dbReference>
<evidence type="ECO:0000313" key="6">
    <source>
        <dbReference type="Proteomes" id="UP000268162"/>
    </source>
</evidence>
<evidence type="ECO:0000313" key="5">
    <source>
        <dbReference type="EMBL" id="RKP36152.1"/>
    </source>
</evidence>
<dbReference type="GO" id="GO:0030154">
    <property type="term" value="P:cell differentiation"/>
    <property type="evidence" value="ECO:0007669"/>
    <property type="project" value="TreeGrafter"/>
</dbReference>
<dbReference type="InterPro" id="IPR036910">
    <property type="entry name" value="HMG_box_dom_sf"/>
</dbReference>
<feature type="domain" description="HMG box" evidence="4">
    <location>
        <begin position="3"/>
        <end position="72"/>
    </location>
</feature>
<proteinExistence type="predicted"/>
<evidence type="ECO:0000256" key="3">
    <source>
        <dbReference type="PROSITE-ProRule" id="PRU00267"/>
    </source>
</evidence>
<dbReference type="PANTHER" id="PTHR10270:SF161">
    <property type="entry name" value="SEX-DETERMINING REGION Y PROTEIN"/>
    <property type="match status" value="1"/>
</dbReference>
<organism evidence="5 6">
    <name type="scientific">Dimargaris cristalligena</name>
    <dbReference type="NCBI Taxonomy" id="215637"/>
    <lineage>
        <taxon>Eukaryota</taxon>
        <taxon>Fungi</taxon>
        <taxon>Fungi incertae sedis</taxon>
        <taxon>Zoopagomycota</taxon>
        <taxon>Kickxellomycotina</taxon>
        <taxon>Dimargaritomycetes</taxon>
        <taxon>Dimargaritales</taxon>
        <taxon>Dimargaritaceae</taxon>
        <taxon>Dimargaris</taxon>
    </lineage>
</organism>
<keyword evidence="2" id="KW-0804">Transcription</keyword>
<dbReference type="SUPFAM" id="SSF47095">
    <property type="entry name" value="HMG-box"/>
    <property type="match status" value="1"/>
</dbReference>
<dbReference type="GO" id="GO:0001228">
    <property type="term" value="F:DNA-binding transcription activator activity, RNA polymerase II-specific"/>
    <property type="evidence" value="ECO:0007669"/>
    <property type="project" value="TreeGrafter"/>
</dbReference>
<evidence type="ECO:0000256" key="2">
    <source>
        <dbReference type="ARBA" id="ARBA00023163"/>
    </source>
</evidence>
<reference evidence="6" key="1">
    <citation type="journal article" date="2018" name="Nat. Microbiol.">
        <title>Leveraging single-cell genomics to expand the fungal tree of life.</title>
        <authorList>
            <person name="Ahrendt S.R."/>
            <person name="Quandt C.A."/>
            <person name="Ciobanu D."/>
            <person name="Clum A."/>
            <person name="Salamov A."/>
            <person name="Andreopoulos B."/>
            <person name="Cheng J.F."/>
            <person name="Woyke T."/>
            <person name="Pelin A."/>
            <person name="Henrissat B."/>
            <person name="Reynolds N.K."/>
            <person name="Benny G.L."/>
            <person name="Smith M.E."/>
            <person name="James T.Y."/>
            <person name="Grigoriev I.V."/>
        </authorList>
    </citation>
    <scope>NUCLEOTIDE SEQUENCE [LARGE SCALE GENOMIC DNA]</scope>
    <source>
        <strain evidence="6">RSA 468</strain>
    </source>
</reference>
<dbReference type="InterPro" id="IPR009071">
    <property type="entry name" value="HMG_box_dom"/>
</dbReference>
<dbReference type="GO" id="GO:0005634">
    <property type="term" value="C:nucleus"/>
    <property type="evidence" value="ECO:0007669"/>
    <property type="project" value="UniProtKB-UniRule"/>
</dbReference>
<sequence length="81" mass="9559">DHIPRPKNAFIIYRSEKSRELMPEQDIKINQAEISKRIGETWNKEPKHVKDVYFRLAEEEKIAHAAKFPGYKYSSNKSAKK</sequence>
<dbReference type="AlphaFoldDB" id="A0A4P9ZTQ6"/>
<evidence type="ECO:0000259" key="4">
    <source>
        <dbReference type="PROSITE" id="PS50118"/>
    </source>
</evidence>
<feature type="DNA-binding region" description="HMG box" evidence="3">
    <location>
        <begin position="3"/>
        <end position="72"/>
    </location>
</feature>
<dbReference type="EMBL" id="ML002709">
    <property type="protein sequence ID" value="RKP36152.1"/>
    <property type="molecule type" value="Genomic_DNA"/>
</dbReference>
<keyword evidence="1 3" id="KW-0238">DNA-binding</keyword>
<feature type="non-terminal residue" evidence="5">
    <location>
        <position position="1"/>
    </location>
</feature>
<keyword evidence="3" id="KW-0539">Nucleus</keyword>
<dbReference type="Gene3D" id="1.10.30.10">
    <property type="entry name" value="High mobility group box domain"/>
    <property type="match status" value="1"/>
</dbReference>
<dbReference type="SMART" id="SM00398">
    <property type="entry name" value="HMG"/>
    <property type="match status" value="1"/>
</dbReference>
<keyword evidence="6" id="KW-1185">Reference proteome</keyword>
<evidence type="ECO:0000256" key="1">
    <source>
        <dbReference type="ARBA" id="ARBA00023125"/>
    </source>
</evidence>
<dbReference type="CDD" id="cd01389">
    <property type="entry name" value="HMG-box_ROX1-like"/>
    <property type="match status" value="1"/>
</dbReference>
<name>A0A4P9ZTQ6_9FUNG</name>